<dbReference type="SUPFAM" id="SSF49785">
    <property type="entry name" value="Galactose-binding domain-like"/>
    <property type="match status" value="1"/>
</dbReference>
<reference evidence="6 7" key="1">
    <citation type="submission" date="2023-05" db="EMBL/GenBank/DDBJ databases">
        <title>Adaptations of aquatic viruses from atmosphere-close ecosystems of the Central Arctic Ocean.</title>
        <authorList>
            <person name="Rahlff J."/>
            <person name="Holmfeldt K."/>
        </authorList>
    </citation>
    <scope>NUCLEOTIDE SEQUENCE [LARGE SCALE GENOMIC DNA]</scope>
    <source>
        <strain evidence="6 7">Arc14</strain>
    </source>
</reference>
<evidence type="ECO:0000256" key="2">
    <source>
        <dbReference type="ARBA" id="ARBA00022729"/>
    </source>
</evidence>
<accession>A0ABV4KB54</accession>
<feature type="signal peptide" evidence="4">
    <location>
        <begin position="1"/>
        <end position="21"/>
    </location>
</feature>
<keyword evidence="3" id="KW-0378">Hydrolase</keyword>
<evidence type="ECO:0000259" key="5">
    <source>
        <dbReference type="PROSITE" id="PS51829"/>
    </source>
</evidence>
<feature type="chain" id="PRO_5045296457" evidence="4">
    <location>
        <begin position="22"/>
        <end position="892"/>
    </location>
</feature>
<name>A0ABV4KB54_9FLAO</name>
<evidence type="ECO:0000256" key="3">
    <source>
        <dbReference type="ARBA" id="ARBA00022801"/>
    </source>
</evidence>
<dbReference type="Pfam" id="PF18962">
    <property type="entry name" value="Por_Secre_tail"/>
    <property type="match status" value="1"/>
</dbReference>
<keyword evidence="2 4" id="KW-0732">Signal</keyword>
<protein>
    <submittedName>
        <fullName evidence="6">M12 family metallo-peptidase</fullName>
    </submittedName>
</protein>
<evidence type="ECO:0000313" key="7">
    <source>
        <dbReference type="Proteomes" id="UP001568894"/>
    </source>
</evidence>
<evidence type="ECO:0000313" key="6">
    <source>
        <dbReference type="EMBL" id="MEZ7514797.1"/>
    </source>
</evidence>
<keyword evidence="1" id="KW-0645">Protease</keyword>
<dbReference type="SUPFAM" id="SSF55486">
    <property type="entry name" value="Metalloproteases ('zincins'), catalytic domain"/>
    <property type="match status" value="1"/>
</dbReference>
<dbReference type="Gene3D" id="2.60.120.260">
    <property type="entry name" value="Galactose-binding domain-like"/>
    <property type="match status" value="1"/>
</dbReference>
<feature type="domain" description="P/Homo B" evidence="5">
    <location>
        <begin position="655"/>
        <end position="807"/>
    </location>
</feature>
<dbReference type="Pfam" id="PF01483">
    <property type="entry name" value="P_proprotein"/>
    <property type="match status" value="1"/>
</dbReference>
<proteinExistence type="predicted"/>
<evidence type="ECO:0000256" key="4">
    <source>
        <dbReference type="SAM" id="SignalP"/>
    </source>
</evidence>
<dbReference type="InterPro" id="IPR026444">
    <property type="entry name" value="Secre_tail"/>
</dbReference>
<dbReference type="Pfam" id="PF13583">
    <property type="entry name" value="Reprolysin_4"/>
    <property type="match status" value="1"/>
</dbReference>
<keyword evidence="7" id="KW-1185">Reference proteome</keyword>
<dbReference type="EMBL" id="JASMRN010000004">
    <property type="protein sequence ID" value="MEZ7514797.1"/>
    <property type="molecule type" value="Genomic_DNA"/>
</dbReference>
<dbReference type="PROSITE" id="PS51829">
    <property type="entry name" value="P_HOMO_B"/>
    <property type="match status" value="1"/>
</dbReference>
<sequence>MKKITLLFLFIGCCFSMSGQKQSPWTVVSSTINTAAAKSDSQSATSNQMLLQLNTTVLKETLESITDSKGASITIVMPNKDGKMEQFEVWESSNFAPELQVKYASIRAYAGKGITDPTASLRFSFSPSGVQSMILRGDQASEFIEPFTDDKKYYTVITANNRASGMLPLVCNTVDVAINKNISNSTARVSNRPKVFKTLRLALSCTAEYAAYFGGTVINSLAAMNATMSRVNGVFNRDLSLQLNLIEDTEKLIYLDAKTDPYSEAATGANGAWGLELQNNLTKVVTNAGYDIGHLLGASGGGGNAGCIGCVCDAPTSIDPYGKGSAYTSPSNRRPEGDSFDIDFVAHEMGHQLGANHTFSYTIENNGVSVEPGSGSTIMGYAGITAAYDVQSSSDDYFTHASILQIQKNLDTKNCPIDIPIATDAPNVEAGNDYTIPKGTAFVLKGSATSTTNTGLTYTWEQNDNAVTTDGDSSFAVPDKVDGPLFRSLPPSANATRYMPLYNDVLNNRLTTTWESVATVARKLNFVLTARDNASFGNAQTNYDEVTINVSASAGPFEMLSQSSNEEHWLRGQSKLIKWAVNNTSTIEGASNVNIKLSIDGGLTFPIVLASNTANDGSESIIVPAVIAKECRILIEPTANVFYALNKIAFAIGYQVANECANYPYTTAAAAIIPEAAAYKTFEIIVPASTAVVSDVNFNVAFTHEYLSDVDMQLVSPSGTTVALFNRSCGENSGSLSIAYDDNGGVLSCGSSALQTVAPIDALAVFNGEPAAGKWVFKIRDTFLGDTGTINSASIAICTKDFALDTTDLTSDVLYAYPNPNRGEFTLKFISKGLNPIVVRMYNVSGQSVFEKEFNKQTTFIEQIQPNNVAAGMYFVKVTDGDKEEVRKIIIY</sequence>
<dbReference type="InterPro" id="IPR024079">
    <property type="entry name" value="MetalloPept_cat_dom_sf"/>
</dbReference>
<evidence type="ECO:0000256" key="1">
    <source>
        <dbReference type="ARBA" id="ARBA00022670"/>
    </source>
</evidence>
<comment type="caution">
    <text evidence="6">The sequence shown here is derived from an EMBL/GenBank/DDBJ whole genome shotgun (WGS) entry which is preliminary data.</text>
</comment>
<dbReference type="InterPro" id="IPR002884">
    <property type="entry name" value="P_dom"/>
</dbReference>
<dbReference type="InterPro" id="IPR008979">
    <property type="entry name" value="Galactose-bd-like_sf"/>
</dbReference>
<dbReference type="NCBIfam" id="TIGR04183">
    <property type="entry name" value="Por_Secre_tail"/>
    <property type="match status" value="1"/>
</dbReference>
<dbReference type="Gene3D" id="3.40.390.10">
    <property type="entry name" value="Collagenase (Catalytic Domain)"/>
    <property type="match status" value="1"/>
</dbReference>
<organism evidence="6 7">
    <name type="scientific">Flavobacterium frigidarium</name>
    <dbReference type="NCBI Taxonomy" id="99286"/>
    <lineage>
        <taxon>Bacteria</taxon>
        <taxon>Pseudomonadati</taxon>
        <taxon>Bacteroidota</taxon>
        <taxon>Flavobacteriia</taxon>
        <taxon>Flavobacteriales</taxon>
        <taxon>Flavobacteriaceae</taxon>
        <taxon>Flavobacterium</taxon>
    </lineage>
</organism>
<dbReference type="Proteomes" id="UP001568894">
    <property type="component" value="Unassembled WGS sequence"/>
</dbReference>
<dbReference type="RefSeq" id="WP_371568906.1">
    <property type="nucleotide sequence ID" value="NZ_JASMRN010000004.1"/>
</dbReference>
<gene>
    <name evidence="6" type="ORF">QO192_05810</name>
</gene>